<dbReference type="InterPro" id="IPR024937">
    <property type="entry name" value="Domain_X"/>
</dbReference>
<dbReference type="GO" id="GO:0006397">
    <property type="term" value="P:mRNA processing"/>
    <property type="evidence" value="ECO:0007669"/>
    <property type="project" value="UniProtKB-KW"/>
</dbReference>
<keyword evidence="2 9" id="KW-0934">Plastid</keyword>
<dbReference type="PANTHER" id="PTHR34811">
    <property type="entry name" value="MATURASE K"/>
    <property type="match status" value="1"/>
</dbReference>
<protein>
    <recommendedName>
        <fullName evidence="6">Maturase K</fullName>
    </recommendedName>
    <alternativeName>
        <fullName evidence="6">Intron maturase</fullName>
    </alternativeName>
</protein>
<dbReference type="InterPro" id="IPR002866">
    <property type="entry name" value="Maturase_MatK"/>
</dbReference>
<keyword evidence="4 6" id="KW-0819">tRNA processing</keyword>
<evidence type="ECO:0000256" key="6">
    <source>
        <dbReference type="HAMAP-Rule" id="MF_01390"/>
    </source>
</evidence>
<evidence type="ECO:0000256" key="2">
    <source>
        <dbReference type="ARBA" id="ARBA00022640"/>
    </source>
</evidence>
<dbReference type="EMBL" id="KF882147">
    <property type="protein sequence ID" value="AHW81650.1"/>
    <property type="molecule type" value="Genomic_DNA"/>
</dbReference>
<dbReference type="HAMAP" id="MF_01390">
    <property type="entry name" value="MatK"/>
    <property type="match status" value="1"/>
</dbReference>
<dbReference type="Pfam" id="PF01824">
    <property type="entry name" value="MatK_N"/>
    <property type="match status" value="1"/>
</dbReference>
<dbReference type="GO" id="GO:0008380">
    <property type="term" value="P:RNA splicing"/>
    <property type="evidence" value="ECO:0007669"/>
    <property type="project" value="UniProtKB-UniRule"/>
</dbReference>
<evidence type="ECO:0000259" key="8">
    <source>
        <dbReference type="Pfam" id="PF01824"/>
    </source>
</evidence>
<keyword evidence="3 6" id="KW-0507">mRNA processing</keyword>
<evidence type="ECO:0000256" key="4">
    <source>
        <dbReference type="ARBA" id="ARBA00022694"/>
    </source>
</evidence>
<organism evidence="9">
    <name type="scientific">Taxiphyllum sp. Long 33614</name>
    <dbReference type="NCBI Taxonomy" id="1485295"/>
    <lineage>
        <taxon>Eukaryota</taxon>
        <taxon>Viridiplantae</taxon>
        <taxon>Streptophyta</taxon>
        <taxon>Embryophyta</taxon>
        <taxon>Bryophyta</taxon>
        <taxon>Bryophytina</taxon>
        <taxon>Bryopsida</taxon>
        <taxon>Bryidae</taxon>
        <taxon>Hypnanae</taxon>
        <taxon>Hypnales</taxon>
        <taxon>Taxiphyllaceae</taxon>
        <taxon>Taxiphyllum</taxon>
    </lineage>
</organism>
<geneLocation type="plastid" evidence="9"/>
<evidence type="ECO:0000256" key="5">
    <source>
        <dbReference type="ARBA" id="ARBA00022884"/>
    </source>
</evidence>
<dbReference type="GO" id="GO:0003723">
    <property type="term" value="F:RNA binding"/>
    <property type="evidence" value="ECO:0007669"/>
    <property type="project" value="UniProtKB-KW"/>
</dbReference>
<dbReference type="GO" id="GO:0008033">
    <property type="term" value="P:tRNA processing"/>
    <property type="evidence" value="ECO:0007669"/>
    <property type="project" value="UniProtKB-KW"/>
</dbReference>
<gene>
    <name evidence="6 9" type="primary">matK</name>
</gene>
<proteinExistence type="inferred from homology"/>
<name>A0A023NBZ7_9BRYO</name>
<keyword evidence="5 6" id="KW-0694">RNA-binding</keyword>
<comment type="function">
    <text evidence="6">Usually encoded in the trnK tRNA gene intron. Probably assists in splicing its own and other chloroplast group II introns.</text>
</comment>
<sequence length="520" mass="63819">MRSIAEILHEIEELDKNENKLVWQQRFLYPLLFQDDLYAIAYNYSLNKMKLKKVENSNLGECFSFLTLKRLIDRMRLKNNKNELKKSYKKNFDLNYNNLFYLKVIREGFAIIFEIFFCVQLEKKFIKDFYQWTNYQSIHSVFPFIEDNFLHSNYILNTKIPHFFHPELLIRILRRRIQDNSFSHSLRLIFHKNNFHKNNKLITFNTNSFFSQKESSRLSIFLWHYYIRELEFFLINQWKVLKCFKSLSYLDLLDKADCMEKMKHIIKNSLWMKLQFFFYKKKMSFHYVRYDNNYIIAIRSSNYLAEKWSFFLFKFWHYYFYHLLRPSRIDVKKISKSYFSFLGYLFGIQIKKVLISTKIIDNLKKVYIIKKELYSITLISSLIELLAKEKFCDTLGHPISKLAWTTLTDDEIFNRFDQIWKNFFYYYSGCKNKKNLYQVQYILRFSCAKTLACKHKSTIRYVWKKHGSNFFAKSFFFKKQELINLKFLKLYPSIKKIWYLDILQINYLAKLLQEETRIKY</sequence>
<dbReference type="PANTHER" id="PTHR34811:SF1">
    <property type="entry name" value="MATURASE K"/>
    <property type="match status" value="1"/>
</dbReference>
<dbReference type="Pfam" id="PF01348">
    <property type="entry name" value="Intron_maturas2"/>
    <property type="match status" value="1"/>
</dbReference>
<dbReference type="GO" id="GO:0009507">
    <property type="term" value="C:chloroplast"/>
    <property type="evidence" value="ECO:0007669"/>
    <property type="project" value="UniProtKB-SubCell"/>
</dbReference>
<evidence type="ECO:0000256" key="1">
    <source>
        <dbReference type="ARBA" id="ARBA00006621"/>
    </source>
</evidence>
<feature type="domain" description="Maturase MatK N-terminal" evidence="8">
    <location>
        <begin position="16"/>
        <end position="343"/>
    </location>
</feature>
<accession>A0A023NBZ7</accession>
<evidence type="ECO:0000313" key="9">
    <source>
        <dbReference type="EMBL" id="AHW81650.1"/>
    </source>
</evidence>
<comment type="subcellular location">
    <subcellularLocation>
        <location evidence="6">Plastid</location>
        <location evidence="6">Chloroplast</location>
    </subcellularLocation>
</comment>
<evidence type="ECO:0000259" key="7">
    <source>
        <dbReference type="Pfam" id="PF01348"/>
    </source>
</evidence>
<reference evidence="9" key="1">
    <citation type="journal article" date="2014" name="Am. J. Bot.">
        <title>A comparison of 16 DNA regions for use as phylogenetic markers in the pleurocarpous moss genus Plagiothecium (Hypnales).</title>
        <authorList>
            <person name="Wynns J.T."/>
            <person name="Lange C.B."/>
        </authorList>
    </citation>
    <scope>NUCLEOTIDE SEQUENCE</scope>
</reference>
<comment type="similarity">
    <text evidence="1 6">Belongs to the intron maturase 2 family. MatK subfamily.</text>
</comment>
<dbReference type="AlphaFoldDB" id="A0A023NBZ7"/>
<dbReference type="InterPro" id="IPR024942">
    <property type="entry name" value="Maturase_MatK_N"/>
</dbReference>
<evidence type="ECO:0000256" key="3">
    <source>
        <dbReference type="ARBA" id="ARBA00022664"/>
    </source>
</evidence>
<feature type="domain" description="Domain X" evidence="7">
    <location>
        <begin position="373"/>
        <end position="486"/>
    </location>
</feature>